<comment type="caution">
    <text evidence="1">The sequence shown here is derived from an EMBL/GenBank/DDBJ whole genome shotgun (WGS) entry which is preliminary data.</text>
</comment>
<proteinExistence type="predicted"/>
<protein>
    <submittedName>
        <fullName evidence="1">Uncharacterized protein</fullName>
    </submittedName>
</protein>
<sequence>MKAAACGEVGTERGTYGAVEAACAVKGKSAAKNDSIKINRFIFCFCYING</sequence>
<reference evidence="1 2" key="1">
    <citation type="submission" date="2013-12" db="EMBL/GenBank/DDBJ databases">
        <title>Improved hybrid genome assemblies of Bacteroides xylanisolvens SD CC 1b and Bacteroides xylanisolvens SD CC 2a using Illumina and 454 Sequencing.</title>
        <authorList>
            <person name="Ramaraj T."/>
            <person name="Sundararajan A."/>
            <person name="Mudge J."/>
            <person name="Schilkey F.D."/>
            <person name="Delvecchio V."/>
            <person name="Donlon M."/>
            <person name="Ziemer C."/>
        </authorList>
    </citation>
    <scope>NUCLEOTIDE SEQUENCE [LARGE SCALE GENOMIC DNA]</scope>
</reference>
<organism evidence="1 2">
    <name type="scientific">Bacteroides xylanisolvens SD CC 1b</name>
    <dbReference type="NCBI Taxonomy" id="702447"/>
    <lineage>
        <taxon>Bacteria</taxon>
        <taxon>Pseudomonadati</taxon>
        <taxon>Bacteroidota</taxon>
        <taxon>Bacteroidia</taxon>
        <taxon>Bacteroidales</taxon>
        <taxon>Bacteroidaceae</taxon>
        <taxon>Bacteroides</taxon>
    </lineage>
</organism>
<dbReference type="EMBL" id="CBXG010000042">
    <property type="protein sequence ID" value="CDM06047.1"/>
    <property type="molecule type" value="Genomic_DNA"/>
</dbReference>
<evidence type="ECO:0000313" key="1">
    <source>
        <dbReference type="EMBL" id="CDM06047.1"/>
    </source>
</evidence>
<name>W6PDV0_9BACE</name>
<dbReference type="Proteomes" id="UP000019380">
    <property type="component" value="Unassembled WGS sequence"/>
</dbReference>
<gene>
    <name evidence="1" type="ORF">BN890_36490</name>
</gene>
<accession>W6PDV0</accession>
<dbReference type="AlphaFoldDB" id="W6PDV0"/>
<evidence type="ECO:0000313" key="2">
    <source>
        <dbReference type="Proteomes" id="UP000019380"/>
    </source>
</evidence>